<evidence type="ECO:0000256" key="4">
    <source>
        <dbReference type="SAM" id="Coils"/>
    </source>
</evidence>
<dbReference type="HAMAP" id="MF_00040">
    <property type="entry name" value="RRF"/>
    <property type="match status" value="1"/>
</dbReference>
<protein>
    <recommendedName>
        <fullName evidence="3">Ribosome-recycling factor</fullName>
        <shortName evidence="3">RRF</shortName>
    </recommendedName>
    <alternativeName>
        <fullName evidence="3">Ribosome-releasing factor</fullName>
    </alternativeName>
</protein>
<evidence type="ECO:0000313" key="7">
    <source>
        <dbReference type="EMBL" id="OGZ45033.1"/>
    </source>
</evidence>
<dbReference type="FunFam" id="3.30.1360.40:FF:000001">
    <property type="entry name" value="Ribosome-recycling factor"/>
    <property type="match status" value="1"/>
</dbReference>
<dbReference type="PANTHER" id="PTHR20982">
    <property type="entry name" value="RIBOSOME RECYCLING FACTOR"/>
    <property type="match status" value="1"/>
</dbReference>
<dbReference type="GO" id="GO:0006415">
    <property type="term" value="P:translational termination"/>
    <property type="evidence" value="ECO:0007669"/>
    <property type="project" value="UniProtKB-UniRule"/>
</dbReference>
<evidence type="ECO:0000259" key="6">
    <source>
        <dbReference type="Pfam" id="PF01765"/>
    </source>
</evidence>
<dbReference type="InterPro" id="IPR002661">
    <property type="entry name" value="Ribosome_recyc_fac"/>
</dbReference>
<sequence>MKDILKKFEEELHNANIWFRGEISSLRTGRATPALVEDVPVDSYGTKTPLKHIASISAPDARSLVIQPWDKGALEAIGKAIENSSLNFAPIADGDHIRLTLPQLTEERRKDLLKILNGKTEDVRMKTRRARDDAWKEVQQSEKDKTISEDEKFRAKDELQKKMDGFNAELESLREKKEKEIMEV</sequence>
<dbReference type="NCBIfam" id="TIGR00496">
    <property type="entry name" value="frr"/>
    <property type="match status" value="1"/>
</dbReference>
<dbReference type="AlphaFoldDB" id="A0A1G2G463"/>
<evidence type="ECO:0000256" key="1">
    <source>
        <dbReference type="ARBA" id="ARBA00005912"/>
    </source>
</evidence>
<comment type="similarity">
    <text evidence="1 3">Belongs to the RRF family.</text>
</comment>
<keyword evidence="3" id="KW-0963">Cytoplasm</keyword>
<feature type="domain" description="Ribosome recycling factor" evidence="6">
    <location>
        <begin position="20"/>
        <end position="182"/>
    </location>
</feature>
<evidence type="ECO:0000256" key="2">
    <source>
        <dbReference type="ARBA" id="ARBA00022917"/>
    </source>
</evidence>
<organism evidence="7 8">
    <name type="scientific">Candidatus Ryanbacteria bacterium RIFCSPHIGHO2_02_FULL_45_13b</name>
    <dbReference type="NCBI Taxonomy" id="1802117"/>
    <lineage>
        <taxon>Bacteria</taxon>
        <taxon>Candidatus Ryaniibacteriota</taxon>
    </lineage>
</organism>
<reference evidence="7 8" key="1">
    <citation type="journal article" date="2016" name="Nat. Commun.">
        <title>Thousands of microbial genomes shed light on interconnected biogeochemical processes in an aquifer system.</title>
        <authorList>
            <person name="Anantharaman K."/>
            <person name="Brown C.T."/>
            <person name="Hug L.A."/>
            <person name="Sharon I."/>
            <person name="Castelle C.J."/>
            <person name="Probst A.J."/>
            <person name="Thomas B.C."/>
            <person name="Singh A."/>
            <person name="Wilkins M.J."/>
            <person name="Karaoz U."/>
            <person name="Brodie E.L."/>
            <person name="Williams K.H."/>
            <person name="Hubbard S.S."/>
            <person name="Banfield J.F."/>
        </authorList>
    </citation>
    <scope>NUCLEOTIDE SEQUENCE [LARGE SCALE GENOMIC DNA]</scope>
</reference>
<dbReference type="CDD" id="cd00520">
    <property type="entry name" value="RRF"/>
    <property type="match status" value="1"/>
</dbReference>
<dbReference type="GO" id="GO:0043023">
    <property type="term" value="F:ribosomal large subunit binding"/>
    <property type="evidence" value="ECO:0007669"/>
    <property type="project" value="TreeGrafter"/>
</dbReference>
<comment type="subcellular location">
    <subcellularLocation>
        <location evidence="3">Cytoplasm</location>
    </subcellularLocation>
</comment>
<dbReference type="Gene3D" id="3.30.1360.40">
    <property type="match status" value="1"/>
</dbReference>
<dbReference type="SUPFAM" id="SSF55194">
    <property type="entry name" value="Ribosome recycling factor, RRF"/>
    <property type="match status" value="1"/>
</dbReference>
<gene>
    <name evidence="3" type="primary">frr</name>
    <name evidence="7" type="ORF">A3J54_03245</name>
</gene>
<proteinExistence type="inferred from homology"/>
<name>A0A1G2G463_9BACT</name>
<accession>A0A1G2G463</accession>
<dbReference type="InterPro" id="IPR023584">
    <property type="entry name" value="Ribosome_recyc_fac_dom"/>
</dbReference>
<feature type="region of interest" description="Disordered" evidence="5">
    <location>
        <begin position="130"/>
        <end position="151"/>
    </location>
</feature>
<keyword evidence="2 3" id="KW-0648">Protein biosynthesis</keyword>
<dbReference type="InterPro" id="IPR036191">
    <property type="entry name" value="RRF_sf"/>
</dbReference>
<dbReference type="GO" id="GO:0005737">
    <property type="term" value="C:cytoplasm"/>
    <property type="evidence" value="ECO:0007669"/>
    <property type="project" value="UniProtKB-SubCell"/>
</dbReference>
<dbReference type="Gene3D" id="1.10.132.20">
    <property type="entry name" value="Ribosome-recycling factor"/>
    <property type="match status" value="1"/>
</dbReference>
<evidence type="ECO:0000313" key="8">
    <source>
        <dbReference type="Proteomes" id="UP000176576"/>
    </source>
</evidence>
<dbReference type="Pfam" id="PF01765">
    <property type="entry name" value="RRF"/>
    <property type="match status" value="1"/>
</dbReference>
<dbReference type="EMBL" id="MHNN01000025">
    <property type="protein sequence ID" value="OGZ45033.1"/>
    <property type="molecule type" value="Genomic_DNA"/>
</dbReference>
<comment type="caution">
    <text evidence="7">The sequence shown here is derived from an EMBL/GenBank/DDBJ whole genome shotgun (WGS) entry which is preliminary data.</text>
</comment>
<dbReference type="STRING" id="1802117.A3J54_03245"/>
<comment type="function">
    <text evidence="3">Responsible for the release of ribosomes from messenger RNA at the termination of protein biosynthesis. May increase the efficiency of translation by recycling ribosomes from one round of translation to another.</text>
</comment>
<evidence type="ECO:0000256" key="3">
    <source>
        <dbReference type="HAMAP-Rule" id="MF_00040"/>
    </source>
</evidence>
<feature type="coiled-coil region" evidence="4">
    <location>
        <begin position="156"/>
        <end position="183"/>
    </location>
</feature>
<dbReference type="PANTHER" id="PTHR20982:SF3">
    <property type="entry name" value="MITOCHONDRIAL RIBOSOME RECYCLING FACTOR PSEUDO 1"/>
    <property type="match status" value="1"/>
</dbReference>
<dbReference type="Proteomes" id="UP000176576">
    <property type="component" value="Unassembled WGS sequence"/>
</dbReference>
<keyword evidence="4" id="KW-0175">Coiled coil</keyword>
<evidence type="ECO:0000256" key="5">
    <source>
        <dbReference type="SAM" id="MobiDB-lite"/>
    </source>
</evidence>